<keyword evidence="2" id="KW-0560">Oxidoreductase</keyword>
<dbReference type="InterPro" id="IPR002347">
    <property type="entry name" value="SDR_fam"/>
</dbReference>
<evidence type="ECO:0000313" key="4">
    <source>
        <dbReference type="Proteomes" id="UP000602198"/>
    </source>
</evidence>
<dbReference type="Proteomes" id="UP000602198">
    <property type="component" value="Unassembled WGS sequence"/>
</dbReference>
<comment type="similarity">
    <text evidence="1">Belongs to the short-chain dehydrogenases/reductases (SDR) family.</text>
</comment>
<evidence type="ECO:0000256" key="1">
    <source>
        <dbReference type="ARBA" id="ARBA00006484"/>
    </source>
</evidence>
<dbReference type="Pfam" id="PF13561">
    <property type="entry name" value="adh_short_C2"/>
    <property type="match status" value="1"/>
</dbReference>
<dbReference type="SUPFAM" id="SSF51735">
    <property type="entry name" value="NAD(P)-binding Rossmann-fold domains"/>
    <property type="match status" value="1"/>
</dbReference>
<organism evidence="3 4">
    <name type="scientific">Nocardia acididurans</name>
    <dbReference type="NCBI Taxonomy" id="2802282"/>
    <lineage>
        <taxon>Bacteria</taxon>
        <taxon>Bacillati</taxon>
        <taxon>Actinomycetota</taxon>
        <taxon>Actinomycetes</taxon>
        <taxon>Mycobacteriales</taxon>
        <taxon>Nocardiaceae</taxon>
        <taxon>Nocardia</taxon>
    </lineage>
</organism>
<sequence length="270" mass="27958">MSRSNFEEFPLSTARFDGRAAVVTGAASGIGSAIATALVAEGARVAGFDIDEAGLRKKAAELGDAFLPITADVTVEAQIEAGIATVAATFGRLDAALNVAGGSRIGAITDLAESDWDFTVDLVQKSVFLCTKHEARLMRDFANGGAIVNISSLDGRIPMPGGSPYATGKAGVVMFSKNAALELAQHRIRVNSVLPGLVDTPLVAAIMGYEPAKQMFLERIPLGTAATPEQVAGPCLFLASDDASYITGTELVVDGGWEISNFPNLAKLAG</sequence>
<proteinExistence type="inferred from homology"/>
<comment type="caution">
    <text evidence="3">The sequence shown here is derived from an EMBL/GenBank/DDBJ whole genome shotgun (WGS) entry which is preliminary data.</text>
</comment>
<evidence type="ECO:0000313" key="3">
    <source>
        <dbReference type="EMBL" id="MBL1076312.1"/>
    </source>
</evidence>
<keyword evidence="4" id="KW-1185">Reference proteome</keyword>
<evidence type="ECO:0000256" key="2">
    <source>
        <dbReference type="ARBA" id="ARBA00023002"/>
    </source>
</evidence>
<dbReference type="InterPro" id="IPR020904">
    <property type="entry name" value="Sc_DH/Rdtase_CS"/>
</dbReference>
<accession>A0ABS1M6P2</accession>
<gene>
    <name evidence="3" type="ORF">JK358_18090</name>
</gene>
<protein>
    <submittedName>
        <fullName evidence="3">SDR family oxidoreductase</fullName>
    </submittedName>
</protein>
<dbReference type="EMBL" id="JAERRJ010000006">
    <property type="protein sequence ID" value="MBL1076312.1"/>
    <property type="molecule type" value="Genomic_DNA"/>
</dbReference>
<dbReference type="InterPro" id="IPR036291">
    <property type="entry name" value="NAD(P)-bd_dom_sf"/>
</dbReference>
<name>A0ABS1M6P2_9NOCA</name>
<dbReference type="CDD" id="cd05233">
    <property type="entry name" value="SDR_c"/>
    <property type="match status" value="1"/>
</dbReference>
<dbReference type="PANTHER" id="PTHR24321:SF8">
    <property type="entry name" value="ESTRADIOL 17-BETA-DEHYDROGENASE 8-RELATED"/>
    <property type="match status" value="1"/>
</dbReference>
<dbReference type="PRINTS" id="PR00080">
    <property type="entry name" value="SDRFAMILY"/>
</dbReference>
<reference evidence="3 4" key="1">
    <citation type="submission" date="2021-01" db="EMBL/GenBank/DDBJ databases">
        <title>WGS of actinomycetes isolated from Thailand.</title>
        <authorList>
            <person name="Thawai C."/>
        </authorList>
    </citation>
    <scope>NUCLEOTIDE SEQUENCE [LARGE SCALE GENOMIC DNA]</scope>
    <source>
        <strain evidence="3 4">LPG 2</strain>
    </source>
</reference>
<dbReference type="Gene3D" id="3.40.50.720">
    <property type="entry name" value="NAD(P)-binding Rossmann-like Domain"/>
    <property type="match status" value="1"/>
</dbReference>
<dbReference type="PANTHER" id="PTHR24321">
    <property type="entry name" value="DEHYDROGENASES, SHORT CHAIN"/>
    <property type="match status" value="1"/>
</dbReference>
<dbReference type="PROSITE" id="PS00061">
    <property type="entry name" value="ADH_SHORT"/>
    <property type="match status" value="1"/>
</dbReference>
<dbReference type="PRINTS" id="PR00081">
    <property type="entry name" value="GDHRDH"/>
</dbReference>